<proteinExistence type="predicted"/>
<evidence type="ECO:0000313" key="1">
    <source>
        <dbReference type="EMBL" id="WWC11450.1"/>
    </source>
</evidence>
<organism evidence="1 2">
    <name type="scientific">Raoultella ornithinolytica</name>
    <name type="common">Klebsiella ornithinolytica</name>
    <dbReference type="NCBI Taxonomy" id="54291"/>
    <lineage>
        <taxon>Bacteria</taxon>
        <taxon>Pseudomonadati</taxon>
        <taxon>Pseudomonadota</taxon>
        <taxon>Gammaproteobacteria</taxon>
        <taxon>Enterobacterales</taxon>
        <taxon>Enterobacteriaceae</taxon>
        <taxon>Klebsiella/Raoultella group</taxon>
        <taxon>Raoultella</taxon>
    </lineage>
</organism>
<accession>A0ABZ2DTA9</accession>
<reference evidence="1 2" key="1">
    <citation type="submission" date="2024-02" db="EMBL/GenBank/DDBJ databases">
        <title>Tn5403 promotes plasmid rearrangements and degradation of the Klebsiella pneumoniae carbapenemase (KPC) transposon Tn4401.</title>
        <authorList>
            <person name="Sheppard A.E."/>
            <person name="Barry K.E."/>
            <person name="Parikh H.I."/>
            <person name="Vegesana K."/>
            <person name="Sebra R."/>
            <person name="George S."/>
            <person name="Sanderson N.D."/>
            <person name="Stoesser N."/>
            <person name="Eyre D.W."/>
            <person name="Crook D.W."/>
            <person name="Walker A.S."/>
            <person name="Mathers A.J."/>
        </authorList>
    </citation>
    <scope>NUCLEOTIDE SEQUENCE [LARGE SCALE GENOMIC DNA]</scope>
    <source>
        <strain evidence="1 2">CAV1921</strain>
    </source>
</reference>
<keyword evidence="2" id="KW-1185">Reference proteome</keyword>
<gene>
    <name evidence="1" type="ORF">LM286_24695</name>
</gene>
<dbReference type="Proteomes" id="UP001350972">
    <property type="component" value="Chromosome"/>
</dbReference>
<evidence type="ECO:0000313" key="2">
    <source>
        <dbReference type="Proteomes" id="UP001350972"/>
    </source>
</evidence>
<dbReference type="EMBL" id="CP145163">
    <property type="protein sequence ID" value="WWC11450.1"/>
    <property type="molecule type" value="Genomic_DNA"/>
</dbReference>
<sequence length="300" mass="31783">MRAVLLVAPPAEAAVYYDSIYWVGGDNSGQLAGACIYTIPDNMPLSQPVTLVVDANTPVGSVIHSWGYGQFLKFSMSCSASGIDNSDSKVMGSLAVSRSYIGLSVSNSGSSGVAPYDRDTNNTGIKIRYKYRFDSDSEFCSGCTSYPDGTSYGGIYVSTNELNNRTVSSGFETGKEVYQDQFASRFFSVLSDVSGRYEFADTSGKVQSFSIAADLIKSGPIVYDGTPLQCRNGACGFQVYAGTLVSTYAFDIGGGGVTIVQPSCRLSTANYNIPMGLWGAGDISSPVNGPQIPVNLSRLC</sequence>
<dbReference type="Gene3D" id="2.60.40.3310">
    <property type="match status" value="1"/>
</dbReference>
<name>A0ABZ2DTA9_RAOOR</name>
<dbReference type="RefSeq" id="WP_338481403.1">
    <property type="nucleotide sequence ID" value="NZ_CP145156.1"/>
</dbReference>
<evidence type="ECO:0008006" key="3">
    <source>
        <dbReference type="Google" id="ProtNLM"/>
    </source>
</evidence>
<protein>
    <recommendedName>
        <fullName evidence="3">Fimbrial protein</fullName>
    </recommendedName>
</protein>